<dbReference type="GO" id="GO:0009117">
    <property type="term" value="P:nucleotide metabolic process"/>
    <property type="evidence" value="ECO:0007669"/>
    <property type="project" value="UniProtKB-KW"/>
</dbReference>
<evidence type="ECO:0000313" key="4">
    <source>
        <dbReference type="Proteomes" id="UP000277930"/>
    </source>
</evidence>
<dbReference type="AlphaFoldDB" id="A0A447XR24"/>
<keyword evidence="2" id="KW-0546">Nucleotide metabolism</keyword>
<accession>A0A447XR24</accession>
<dbReference type="Gene3D" id="3.90.950.10">
    <property type="match status" value="1"/>
</dbReference>
<organism evidence="3 4">
    <name type="scientific">Escherichia coli</name>
    <dbReference type="NCBI Taxonomy" id="562"/>
    <lineage>
        <taxon>Bacteria</taxon>
        <taxon>Pseudomonadati</taxon>
        <taxon>Pseudomonadota</taxon>
        <taxon>Gammaproteobacteria</taxon>
        <taxon>Enterobacterales</taxon>
        <taxon>Enterobacteriaceae</taxon>
        <taxon>Escherichia</taxon>
    </lineage>
</organism>
<dbReference type="SUPFAM" id="SSF52972">
    <property type="entry name" value="ITPase-like"/>
    <property type="match status" value="1"/>
</dbReference>
<dbReference type="InterPro" id="IPR003697">
    <property type="entry name" value="Maf-like"/>
</dbReference>
<keyword evidence="1" id="KW-0378">Hydrolase</keyword>
<protein>
    <submittedName>
        <fullName evidence="3">Maf-like protein</fullName>
    </submittedName>
</protein>
<gene>
    <name evidence="3" type="primary">yhdE_2</name>
    <name evidence="3" type="ORF">NCTC9702_00595</name>
</gene>
<dbReference type="EMBL" id="LR134246">
    <property type="protein sequence ID" value="VED33053.1"/>
    <property type="molecule type" value="Genomic_DNA"/>
</dbReference>
<dbReference type="Proteomes" id="UP000277930">
    <property type="component" value="Chromosome 1"/>
</dbReference>
<dbReference type="GO" id="GO:0047429">
    <property type="term" value="F:nucleoside triphosphate diphosphatase activity"/>
    <property type="evidence" value="ECO:0007669"/>
    <property type="project" value="InterPro"/>
</dbReference>
<dbReference type="Pfam" id="PF02545">
    <property type="entry name" value="Maf"/>
    <property type="match status" value="1"/>
</dbReference>
<evidence type="ECO:0000256" key="2">
    <source>
        <dbReference type="ARBA" id="ARBA00023080"/>
    </source>
</evidence>
<evidence type="ECO:0000313" key="3">
    <source>
        <dbReference type="EMBL" id="VED33053.1"/>
    </source>
</evidence>
<proteinExistence type="predicted"/>
<sequence length="59" mass="6182">MTAVALADSQHILDCLVVTDVTFRTLTDEDIAGYVASGEPLDKAGAYGIQGWVAVLSGR</sequence>
<name>A0A447XR24_ECOLX</name>
<dbReference type="InterPro" id="IPR029001">
    <property type="entry name" value="ITPase-like_fam"/>
</dbReference>
<reference evidence="3 4" key="1">
    <citation type="submission" date="2018-12" db="EMBL/GenBank/DDBJ databases">
        <authorList>
            <consortium name="Pathogen Informatics"/>
        </authorList>
    </citation>
    <scope>NUCLEOTIDE SEQUENCE [LARGE SCALE GENOMIC DNA]</scope>
    <source>
        <strain evidence="3 4">NCTC9702</strain>
    </source>
</reference>
<evidence type="ECO:0000256" key="1">
    <source>
        <dbReference type="ARBA" id="ARBA00022801"/>
    </source>
</evidence>